<name>A0ABW6MJ15_9ACTN</name>
<keyword evidence="3" id="KW-1185">Reference proteome</keyword>
<dbReference type="InterPro" id="IPR057702">
    <property type="entry name" value="DUF7942"/>
</dbReference>
<dbReference type="NCBIfam" id="NF046119">
    <property type="entry name" value="memb_SCO4225"/>
    <property type="match status" value="1"/>
</dbReference>
<accession>A0ABW6MJ15</accession>
<dbReference type="Pfam" id="PF25637">
    <property type="entry name" value="DUF7942"/>
    <property type="match status" value="1"/>
</dbReference>
<evidence type="ECO:0000313" key="3">
    <source>
        <dbReference type="Proteomes" id="UP001601303"/>
    </source>
</evidence>
<evidence type="ECO:0000256" key="1">
    <source>
        <dbReference type="SAM" id="Phobius"/>
    </source>
</evidence>
<evidence type="ECO:0000313" key="2">
    <source>
        <dbReference type="EMBL" id="MFE9606115.1"/>
    </source>
</evidence>
<proteinExistence type="predicted"/>
<keyword evidence="1" id="KW-1133">Transmembrane helix</keyword>
<organism evidence="2 3">
    <name type="scientific">Streptomyces hokutonensis</name>
    <dbReference type="NCBI Taxonomy" id="1306990"/>
    <lineage>
        <taxon>Bacteria</taxon>
        <taxon>Bacillati</taxon>
        <taxon>Actinomycetota</taxon>
        <taxon>Actinomycetes</taxon>
        <taxon>Kitasatosporales</taxon>
        <taxon>Streptomycetaceae</taxon>
        <taxon>Streptomyces</taxon>
    </lineage>
</organism>
<sequence length="110" mass="11358">MTGTDAHAARSPLHRLGRNLRNPFALSYLALCAALLVWAIVVNIPDDSDAALAGVVPLMATAPASLVLLPLPGGAWVLIVAVVLGALVNASIIGWCARALTRGSRPDATR</sequence>
<dbReference type="Proteomes" id="UP001601303">
    <property type="component" value="Unassembled WGS sequence"/>
</dbReference>
<protein>
    <submittedName>
        <fullName evidence="2">SCO4225 family membrane protein</fullName>
    </submittedName>
</protein>
<feature type="transmembrane region" description="Helical" evidence="1">
    <location>
        <begin position="75"/>
        <end position="97"/>
    </location>
</feature>
<gene>
    <name evidence="2" type="ORF">ACFYNQ_47215</name>
</gene>
<dbReference type="RefSeq" id="WP_388114813.1">
    <property type="nucleotide sequence ID" value="NZ_JBIAHM010000023.1"/>
</dbReference>
<keyword evidence="1" id="KW-0472">Membrane</keyword>
<keyword evidence="1" id="KW-0812">Transmembrane</keyword>
<comment type="caution">
    <text evidence="2">The sequence shown here is derived from an EMBL/GenBank/DDBJ whole genome shotgun (WGS) entry which is preliminary data.</text>
</comment>
<feature type="transmembrane region" description="Helical" evidence="1">
    <location>
        <begin position="25"/>
        <end position="44"/>
    </location>
</feature>
<dbReference type="EMBL" id="JBIAHM010000023">
    <property type="protein sequence ID" value="MFE9606115.1"/>
    <property type="molecule type" value="Genomic_DNA"/>
</dbReference>
<reference evidence="2 3" key="1">
    <citation type="submission" date="2024-10" db="EMBL/GenBank/DDBJ databases">
        <title>The Natural Products Discovery Center: Release of the First 8490 Sequenced Strains for Exploring Actinobacteria Biosynthetic Diversity.</title>
        <authorList>
            <person name="Kalkreuter E."/>
            <person name="Kautsar S.A."/>
            <person name="Yang D."/>
            <person name="Bader C.D."/>
            <person name="Teijaro C.N."/>
            <person name="Fluegel L."/>
            <person name="Davis C.M."/>
            <person name="Simpson J.R."/>
            <person name="Lauterbach L."/>
            <person name="Steele A.D."/>
            <person name="Gui C."/>
            <person name="Meng S."/>
            <person name="Li G."/>
            <person name="Viehrig K."/>
            <person name="Ye F."/>
            <person name="Su P."/>
            <person name="Kiefer A.F."/>
            <person name="Nichols A."/>
            <person name="Cepeda A.J."/>
            <person name="Yan W."/>
            <person name="Fan B."/>
            <person name="Jiang Y."/>
            <person name="Adhikari A."/>
            <person name="Zheng C.-J."/>
            <person name="Schuster L."/>
            <person name="Cowan T.M."/>
            <person name="Smanski M.J."/>
            <person name="Chevrette M.G."/>
            <person name="De Carvalho L.P.S."/>
            <person name="Shen B."/>
        </authorList>
    </citation>
    <scope>NUCLEOTIDE SEQUENCE [LARGE SCALE GENOMIC DNA]</scope>
    <source>
        <strain evidence="2 3">NPDC006488</strain>
    </source>
</reference>